<dbReference type="InterPro" id="IPR003399">
    <property type="entry name" value="Mce/MlaD"/>
</dbReference>
<feature type="region of interest" description="Disordered" evidence="1">
    <location>
        <begin position="326"/>
        <end position="388"/>
    </location>
</feature>
<evidence type="ECO:0000259" key="2">
    <source>
        <dbReference type="Pfam" id="PF02470"/>
    </source>
</evidence>
<dbReference type="NCBIfam" id="TIGR00996">
    <property type="entry name" value="Mtu_fam_mce"/>
    <property type="match status" value="1"/>
</dbReference>
<evidence type="ECO:0000313" key="5">
    <source>
        <dbReference type="Proteomes" id="UP000440096"/>
    </source>
</evidence>
<feature type="domain" description="Mammalian cell entry C-terminal" evidence="3">
    <location>
        <begin position="121"/>
        <end position="286"/>
    </location>
</feature>
<accession>A0A6N7Z3K9</accession>
<evidence type="ECO:0000313" key="4">
    <source>
        <dbReference type="EMBL" id="MTD53536.1"/>
    </source>
</evidence>
<dbReference type="RefSeq" id="WP_154755777.1">
    <property type="nucleotide sequence ID" value="NZ_WMBA01000006.1"/>
</dbReference>
<organism evidence="4 5">
    <name type="scientific">Amycolatopsis pithecellobii</name>
    <dbReference type="NCBI Taxonomy" id="664692"/>
    <lineage>
        <taxon>Bacteria</taxon>
        <taxon>Bacillati</taxon>
        <taxon>Actinomycetota</taxon>
        <taxon>Actinomycetes</taxon>
        <taxon>Pseudonocardiales</taxon>
        <taxon>Pseudonocardiaceae</taxon>
        <taxon>Amycolatopsis</taxon>
    </lineage>
</organism>
<dbReference type="InterPro" id="IPR052336">
    <property type="entry name" value="MlaD_Phospholipid_Transporter"/>
</dbReference>
<dbReference type="OrthoDB" id="4741753at2"/>
<gene>
    <name evidence="4" type="ORF">GKO32_06005</name>
</gene>
<dbReference type="Pfam" id="PF02470">
    <property type="entry name" value="MlaD"/>
    <property type="match status" value="1"/>
</dbReference>
<comment type="caution">
    <text evidence="4">The sequence shown here is derived from an EMBL/GenBank/DDBJ whole genome shotgun (WGS) entry which is preliminary data.</text>
</comment>
<keyword evidence="5" id="KW-1185">Reference proteome</keyword>
<dbReference type="PANTHER" id="PTHR33371:SF16">
    <property type="entry name" value="MCE-FAMILY PROTEIN MCE3F"/>
    <property type="match status" value="1"/>
</dbReference>
<feature type="compositionally biased region" description="Pro residues" evidence="1">
    <location>
        <begin position="372"/>
        <end position="382"/>
    </location>
</feature>
<dbReference type="InterPro" id="IPR005693">
    <property type="entry name" value="Mce"/>
</dbReference>
<feature type="domain" description="Mce/MlaD" evidence="2">
    <location>
        <begin position="38"/>
        <end position="114"/>
    </location>
</feature>
<reference evidence="4 5" key="1">
    <citation type="submission" date="2019-11" db="EMBL/GenBank/DDBJ databases">
        <title>Draft genome of Amycolatopsis RM579.</title>
        <authorList>
            <person name="Duangmal K."/>
            <person name="Mingma R."/>
        </authorList>
    </citation>
    <scope>NUCLEOTIDE SEQUENCE [LARGE SCALE GENOMIC DNA]</scope>
    <source>
        <strain evidence="4 5">RM579</strain>
    </source>
</reference>
<dbReference type="Proteomes" id="UP000440096">
    <property type="component" value="Unassembled WGS sequence"/>
</dbReference>
<dbReference type="EMBL" id="WMBA01000006">
    <property type="protein sequence ID" value="MTD53536.1"/>
    <property type="molecule type" value="Genomic_DNA"/>
</dbReference>
<evidence type="ECO:0000259" key="3">
    <source>
        <dbReference type="Pfam" id="PF11887"/>
    </source>
</evidence>
<evidence type="ECO:0000256" key="1">
    <source>
        <dbReference type="SAM" id="MobiDB-lite"/>
    </source>
</evidence>
<protein>
    <submittedName>
        <fullName evidence="4">MCE family protein</fullName>
    </submittedName>
</protein>
<name>A0A6N7Z3K9_9PSEU</name>
<feature type="compositionally biased region" description="Polar residues" evidence="1">
    <location>
        <begin position="326"/>
        <end position="343"/>
    </location>
</feature>
<dbReference type="AlphaFoldDB" id="A0A6N7Z3K9"/>
<sequence>MFTRTHRVKLLAFGLIAVLSVGYAGAKYAGLDRLFGPRGYVVTAQLADSGGIFVNAEVTYRGVAVGRVTGMGLDDQGVAVELDIDAGAPQIPADTQAVVADRSAVGEQYVDLRPSRESGPYLRNGSVIARERTGLPVSPDTVLSNLDRFVSSVDPSSLRTVVDESYDAFAGVAPDLQQLLDTAGSLTSTATENLPQTTKLLSDGRTVLATQERQAQHITSFATGLRRIAGQLKTSDPELRKVIDETPRLAEDVDNILAASGTDLGVLIANLLTTAQITAVRTDAVEEDLVALPVISAFTRSVTSNGEGHLGLVLNFFDPHSCTKGYETTKQRPASDTSDQPANTRAYCAEPPGSPTGVRGAQNAPYGGVPVAPAPSVAPSPQAPQGQLPGLLGLVRGPGATGIGQLLGLP</sequence>
<dbReference type="PANTHER" id="PTHR33371">
    <property type="entry name" value="INTERMEMBRANE PHOSPHOLIPID TRANSPORT SYSTEM BINDING PROTEIN MLAD-RELATED"/>
    <property type="match status" value="1"/>
</dbReference>
<dbReference type="InterPro" id="IPR024516">
    <property type="entry name" value="Mce_C"/>
</dbReference>
<proteinExistence type="predicted"/>
<dbReference type="Pfam" id="PF11887">
    <property type="entry name" value="Mce4_CUP1"/>
    <property type="match status" value="1"/>
</dbReference>
<dbReference type="GO" id="GO:0005576">
    <property type="term" value="C:extracellular region"/>
    <property type="evidence" value="ECO:0007669"/>
    <property type="project" value="TreeGrafter"/>
</dbReference>